<evidence type="ECO:0000256" key="1">
    <source>
        <dbReference type="ARBA" id="ARBA00001974"/>
    </source>
</evidence>
<dbReference type="AlphaFoldDB" id="A0A7K1L1U9"/>
<keyword evidence="19" id="KW-1185">Reference proteome</keyword>
<dbReference type="Pfam" id="PF13450">
    <property type="entry name" value="NAD_binding_8"/>
    <property type="match status" value="1"/>
</dbReference>
<evidence type="ECO:0000259" key="16">
    <source>
        <dbReference type="Pfam" id="PF00732"/>
    </source>
</evidence>
<evidence type="ECO:0000256" key="13">
    <source>
        <dbReference type="ARBA" id="ARBA00049723"/>
    </source>
</evidence>
<evidence type="ECO:0000256" key="2">
    <source>
        <dbReference type="ARBA" id="ARBA00010790"/>
    </source>
</evidence>
<comment type="similarity">
    <text evidence="2">Belongs to the GMC oxidoreductase family.</text>
</comment>
<evidence type="ECO:0000256" key="5">
    <source>
        <dbReference type="ARBA" id="ARBA00022827"/>
    </source>
</evidence>
<feature type="domain" description="Glucose-methanol-choline oxidoreductase C-terminal" evidence="17">
    <location>
        <begin position="606"/>
        <end position="661"/>
    </location>
</feature>
<keyword evidence="5" id="KW-0274">FAD</keyword>
<dbReference type="EC" id="1.1.3.6" evidence="13"/>
<dbReference type="EMBL" id="WOFH01000005">
    <property type="protein sequence ID" value="MUN38428.1"/>
    <property type="molecule type" value="Genomic_DNA"/>
</dbReference>
<evidence type="ECO:0000256" key="12">
    <source>
        <dbReference type="ARBA" id="ARBA00049645"/>
    </source>
</evidence>
<dbReference type="Gene3D" id="3.50.50.60">
    <property type="entry name" value="FAD/NAD(P)-binding domain"/>
    <property type="match status" value="3"/>
</dbReference>
<dbReference type="GO" id="GO:0016995">
    <property type="term" value="F:cholesterol oxidase activity"/>
    <property type="evidence" value="ECO:0007669"/>
    <property type="project" value="UniProtKB-EC"/>
</dbReference>
<keyword evidence="4" id="KW-0285">Flavoprotein</keyword>
<comment type="pathway">
    <text evidence="12">Steroid metabolism; cholesterol degradation.</text>
</comment>
<dbReference type="Proteomes" id="UP000432015">
    <property type="component" value="Unassembled WGS sequence"/>
</dbReference>
<name>A0A7K1L1U9_9ACTN</name>
<dbReference type="InterPro" id="IPR036188">
    <property type="entry name" value="FAD/NAD-bd_sf"/>
</dbReference>
<evidence type="ECO:0000256" key="7">
    <source>
        <dbReference type="ARBA" id="ARBA00023098"/>
    </source>
</evidence>
<accession>A0A7K1L1U9</accession>
<dbReference type="InterPro" id="IPR000172">
    <property type="entry name" value="GMC_OxRdtase_N"/>
</dbReference>
<organism evidence="18 19">
    <name type="scientific">Actinomadura litoris</name>
    <dbReference type="NCBI Taxonomy" id="2678616"/>
    <lineage>
        <taxon>Bacteria</taxon>
        <taxon>Bacillati</taxon>
        <taxon>Actinomycetota</taxon>
        <taxon>Actinomycetes</taxon>
        <taxon>Streptosporangiales</taxon>
        <taxon>Thermomonosporaceae</taxon>
        <taxon>Actinomadura</taxon>
    </lineage>
</organism>
<keyword evidence="10" id="KW-0413">Isomerase</keyword>
<keyword evidence="8" id="KW-1207">Sterol metabolism</keyword>
<evidence type="ECO:0000256" key="3">
    <source>
        <dbReference type="ARBA" id="ARBA00022548"/>
    </source>
</evidence>
<gene>
    <name evidence="18" type="ORF">GNZ18_17710</name>
</gene>
<dbReference type="GO" id="GO:0008203">
    <property type="term" value="P:cholesterol metabolic process"/>
    <property type="evidence" value="ECO:0007669"/>
    <property type="project" value="UniProtKB-KW"/>
</dbReference>
<comment type="cofactor">
    <cofactor evidence="1">
        <name>FAD</name>
        <dbReference type="ChEBI" id="CHEBI:57692"/>
    </cofactor>
</comment>
<dbReference type="GO" id="GO:0004769">
    <property type="term" value="F:steroid Delta-isomerase activity"/>
    <property type="evidence" value="ECO:0007669"/>
    <property type="project" value="UniProtKB-EC"/>
</dbReference>
<dbReference type="GO" id="GO:0050660">
    <property type="term" value="F:flavin adenine dinucleotide binding"/>
    <property type="evidence" value="ECO:0007669"/>
    <property type="project" value="InterPro"/>
</dbReference>
<evidence type="ECO:0000256" key="6">
    <source>
        <dbReference type="ARBA" id="ARBA00023002"/>
    </source>
</evidence>
<keyword evidence="3" id="KW-0153">Cholesterol metabolism</keyword>
<evidence type="ECO:0000256" key="9">
    <source>
        <dbReference type="ARBA" id="ARBA00023221"/>
    </source>
</evidence>
<dbReference type="EC" id="5.3.3.1" evidence="11"/>
<dbReference type="PANTHER" id="PTHR47470:SF1">
    <property type="entry name" value="FAD-DEPENDENT OXIDOREDUCTASE 2 FAD BINDING DOMAIN-CONTAINING PROTEIN"/>
    <property type="match status" value="1"/>
</dbReference>
<evidence type="ECO:0000256" key="11">
    <source>
        <dbReference type="ARBA" id="ARBA00038856"/>
    </source>
</evidence>
<dbReference type="Pfam" id="PF00732">
    <property type="entry name" value="GMC_oxred_N"/>
    <property type="match status" value="1"/>
</dbReference>
<protein>
    <recommendedName>
        <fullName evidence="14">Cholesterol oxidase</fullName>
        <ecNumber evidence="13">1.1.3.6</ecNumber>
        <ecNumber evidence="11">5.3.3.1</ecNumber>
    </recommendedName>
    <alternativeName>
        <fullName evidence="15">Cholesterol isomerase</fullName>
    </alternativeName>
</protein>
<sequence length="867" mass="93585">MRLVQQLTLRDSRPSHLAEVLDSGLLHIVGEAAADPDETRYAFDEGVAEVLQCTIRRSEAVRVIEEVNAFVTARLGQPRATGALLDAPGGDRAFSPSSRPFAEFSADLLGRLGGDYAELARPRVTAAPRKAPRSLVEHVDVVVVGSGFGGSVAAYRLAEAGRSVVLLERGRPYPPGGFPRSPDERDRAFWRPDARQYGLFDIWTFDGGDSIVAAGLGGGSLISANAMLRKDERWFESWPMTRNDLDPHYDAVERMTGATPYPFDRAPFDFTSKTHAMRDAAAELGLDFTLPPLAVSFAREPGATPGLSLPIVNREFPDLHGRPRRTCKLCGECIIGCNEGSKNTLDFTYLSAAAHHGADLRTSHEVKGIRPRPGGGYEVDYVHHVETGRKRPRIQTLSCDRLVLGAGTYGTTFLLLKSRAAFPGLSDALGTRFGGNGDLLTFLQRTRDHSRIRPLDAGRGPVITSAIRVPDGPGGVPGAYIEDGGYPGFVDWLAQPADNEFQRAVKYLVGNLTDLFRREPASRLARELSELIGDGALSAGALPLVGMGDDAADGRLRLERGRLAADWTAEGGEAHFTRLRQTMQRMANVLGAEYADNPAWFRPRILTIHPLGGAPMGLHPGVGVCDAYGEVFGYPGLYIADGAAMPGAVGPNPALTIAAHADRMSTRIAESSPARVLPAAGPDATSLSFTEELRGYFTYGKTEPRAGERSAERERMKVRLSAVIDDTRRFLGEPGQRAPATGRVEIGGQRFAVEGTLTLDSENGTEDSPQLKYRLHGVDGQAAHRTVVILRSASNLSSGQPVRICLDPAEGEDHAQIIGAGILYVEAEDFVRDLMAFRTSGPRGIEAMSRVGSVLYGNLWETYGPTE</sequence>
<dbReference type="InterPro" id="IPR007867">
    <property type="entry name" value="GMC_OxRtase_C"/>
</dbReference>
<evidence type="ECO:0000256" key="14">
    <source>
        <dbReference type="ARBA" id="ARBA00049744"/>
    </source>
</evidence>
<proteinExistence type="inferred from homology"/>
<evidence type="ECO:0000256" key="15">
    <source>
        <dbReference type="ARBA" id="ARBA00049778"/>
    </source>
</evidence>
<dbReference type="SUPFAM" id="SSF51905">
    <property type="entry name" value="FAD/NAD(P)-binding domain"/>
    <property type="match status" value="1"/>
</dbReference>
<evidence type="ECO:0000313" key="19">
    <source>
        <dbReference type="Proteomes" id="UP000432015"/>
    </source>
</evidence>
<evidence type="ECO:0000313" key="18">
    <source>
        <dbReference type="EMBL" id="MUN38428.1"/>
    </source>
</evidence>
<keyword evidence="7" id="KW-0443">Lipid metabolism</keyword>
<comment type="caution">
    <text evidence="18">The sequence shown here is derived from an EMBL/GenBank/DDBJ whole genome shotgun (WGS) entry which is preliminary data.</text>
</comment>
<reference evidence="18 19" key="1">
    <citation type="submission" date="2019-11" db="EMBL/GenBank/DDBJ databases">
        <authorList>
            <person name="Cao P."/>
        </authorList>
    </citation>
    <scope>NUCLEOTIDE SEQUENCE [LARGE SCALE GENOMIC DNA]</scope>
    <source>
        <strain evidence="18 19">NEAU-AAG5</strain>
    </source>
</reference>
<dbReference type="InterPro" id="IPR052542">
    <property type="entry name" value="Cholesterol_Oxidase"/>
</dbReference>
<evidence type="ECO:0000259" key="17">
    <source>
        <dbReference type="Pfam" id="PF05199"/>
    </source>
</evidence>
<evidence type="ECO:0000256" key="10">
    <source>
        <dbReference type="ARBA" id="ARBA00023235"/>
    </source>
</evidence>
<dbReference type="PANTHER" id="PTHR47470">
    <property type="entry name" value="CHOLESTEROL OXIDASE"/>
    <property type="match status" value="1"/>
</dbReference>
<keyword evidence="9" id="KW-0753">Steroid metabolism</keyword>
<keyword evidence="6" id="KW-0560">Oxidoreductase</keyword>
<evidence type="ECO:0000256" key="4">
    <source>
        <dbReference type="ARBA" id="ARBA00022630"/>
    </source>
</evidence>
<feature type="domain" description="Glucose-methanol-choline oxidoreductase N-terminal" evidence="16">
    <location>
        <begin position="210"/>
        <end position="418"/>
    </location>
</feature>
<evidence type="ECO:0000256" key="8">
    <source>
        <dbReference type="ARBA" id="ARBA00023166"/>
    </source>
</evidence>
<dbReference type="Pfam" id="PF05199">
    <property type="entry name" value="GMC_oxred_C"/>
    <property type="match status" value="1"/>
</dbReference>